<reference evidence="3" key="1">
    <citation type="submission" date="2016-10" db="EMBL/GenBank/DDBJ databases">
        <authorList>
            <person name="Varghese N."/>
            <person name="Submissions S."/>
        </authorList>
    </citation>
    <scope>NUCLEOTIDE SEQUENCE [LARGE SCALE GENOMIC DNA]</scope>
    <source>
        <strain evidence="3">DSM 26348</strain>
    </source>
</reference>
<gene>
    <name evidence="2" type="ORF">SAMN05421753_1094</name>
</gene>
<keyword evidence="1" id="KW-0472">Membrane</keyword>
<feature type="transmembrane region" description="Helical" evidence="1">
    <location>
        <begin position="25"/>
        <end position="48"/>
    </location>
</feature>
<dbReference type="Proteomes" id="UP000199518">
    <property type="component" value="Unassembled WGS sequence"/>
</dbReference>
<accession>A0A1I3I837</accession>
<sequence length="209" mass="23309">MAEYHDSFGDEQPQPKPGMSTTVKVLLGLSIGAALMCLVCCGGGIWFWSRAVSMTENPEEIKTLTQSIATIDVPEGFQPKFGVTMDIWIVMKMAAFQAGPHDTLVLMQMTIPGGLTEEQMKGSFDQQLKQNNQKHIDVIEREVRTFKIDGVDRSFEFIKGTDPETKAPVHEVRGLFPGPNGMIFLMLQEDGENWNEERAVKLIESISTK</sequence>
<protein>
    <submittedName>
        <fullName evidence="2">Uncharacterized protein</fullName>
    </submittedName>
</protein>
<evidence type="ECO:0000313" key="3">
    <source>
        <dbReference type="Proteomes" id="UP000199518"/>
    </source>
</evidence>
<keyword evidence="1" id="KW-0812">Transmembrane</keyword>
<evidence type="ECO:0000313" key="2">
    <source>
        <dbReference type="EMBL" id="SFI43913.1"/>
    </source>
</evidence>
<keyword evidence="3" id="KW-1185">Reference proteome</keyword>
<name>A0A1I3I837_9PLAN</name>
<keyword evidence="1" id="KW-1133">Transmembrane helix</keyword>
<organism evidence="2 3">
    <name type="scientific">Planctomicrobium piriforme</name>
    <dbReference type="NCBI Taxonomy" id="1576369"/>
    <lineage>
        <taxon>Bacteria</taxon>
        <taxon>Pseudomonadati</taxon>
        <taxon>Planctomycetota</taxon>
        <taxon>Planctomycetia</taxon>
        <taxon>Planctomycetales</taxon>
        <taxon>Planctomycetaceae</taxon>
        <taxon>Planctomicrobium</taxon>
    </lineage>
</organism>
<dbReference type="EMBL" id="FOQD01000009">
    <property type="protein sequence ID" value="SFI43913.1"/>
    <property type="molecule type" value="Genomic_DNA"/>
</dbReference>
<proteinExistence type="predicted"/>
<dbReference type="AlphaFoldDB" id="A0A1I3I837"/>
<evidence type="ECO:0000256" key="1">
    <source>
        <dbReference type="SAM" id="Phobius"/>
    </source>
</evidence>